<proteinExistence type="inferred from homology"/>
<dbReference type="Gene3D" id="3.40.50.1820">
    <property type="entry name" value="alpha/beta hydrolase"/>
    <property type="match status" value="1"/>
</dbReference>
<feature type="region of interest" description="Disordered" evidence="7">
    <location>
        <begin position="628"/>
        <end position="714"/>
    </location>
</feature>
<gene>
    <name evidence="9" type="ORF">GEV33_003723</name>
</gene>
<evidence type="ECO:0000313" key="10">
    <source>
        <dbReference type="Proteomes" id="UP000719412"/>
    </source>
</evidence>
<dbReference type="GO" id="GO:0000339">
    <property type="term" value="F:RNA cap binding"/>
    <property type="evidence" value="ECO:0007669"/>
    <property type="project" value="InterPro"/>
</dbReference>
<feature type="region of interest" description="Disordered" evidence="7">
    <location>
        <begin position="1076"/>
        <end position="1147"/>
    </location>
</feature>
<dbReference type="InterPro" id="IPR019819">
    <property type="entry name" value="Carboxylesterase_B_CS"/>
</dbReference>
<feature type="compositionally biased region" description="Basic and acidic residues" evidence="7">
    <location>
        <begin position="628"/>
        <end position="642"/>
    </location>
</feature>
<keyword evidence="2" id="KW-0732">Signal</keyword>
<dbReference type="SUPFAM" id="SSF53474">
    <property type="entry name" value="alpha/beta-Hydrolases"/>
    <property type="match status" value="1"/>
</dbReference>
<evidence type="ECO:0000256" key="3">
    <source>
        <dbReference type="ARBA" id="ARBA00022884"/>
    </source>
</evidence>
<feature type="compositionally biased region" description="Basic and acidic residues" evidence="7">
    <location>
        <begin position="844"/>
        <end position="880"/>
    </location>
</feature>
<dbReference type="InterPro" id="IPR029058">
    <property type="entry name" value="AB_hydrolase_fold"/>
</dbReference>
<evidence type="ECO:0000256" key="2">
    <source>
        <dbReference type="ARBA" id="ARBA00022729"/>
    </source>
</evidence>
<dbReference type="InterPro" id="IPR002018">
    <property type="entry name" value="CarbesteraseB"/>
</dbReference>
<evidence type="ECO:0000256" key="6">
    <source>
        <dbReference type="PROSITE-ProRule" id="PRU00332"/>
    </source>
</evidence>
<comment type="caution">
    <text evidence="9">The sequence shown here is derived from an EMBL/GenBank/DDBJ whole genome shotgun (WGS) entry which is preliminary data.</text>
</comment>
<sequence>MGKEISRSRVQKIIGYYGIPYAQPPVEKLRFSAPDTDNLVSWEGVRNITDYMPACLQTEKDIREEAKPFLDFFYPSYNDITMDEDCLYLNVFVPYGNRPSGLATIVWIHPGNFTTGSPSMWNPHTLVYRHRIIVVTIAWRLNIMGFFTTGDGEAPGNYGLMDQQAAMMWVKKNIKLFGGNEDNITLMGYGTGGVSVGLHMINPKSREYFHKAIIMSANFLNPSVVKYPKEDERLLETFLKSGCTKKPTSILIECLKNVDAKELVKETSHINWRPLIDVSLSNSTLPFLTELPKAHFERGDFHKVPFLTGYTDMEDILAYSSQIDDMAVNNVSNDNLQQILTDIVNSDIPVINGSESACVYNYDHITDSVMFFYGPSSGRDFKDINCLRQIMANFTTERSYASPTFLHARYVSKEQPTFVYRFDRKPITSWVVENIPEWVSVPHLYDLIYVWGMPYWQEFDDKVWEARDKRMSDIIMSLWTSFAKTSDPTNASSYAIAWESFKEESPQMMIMDGSFNMTNSRKVNYKAFEFWNEYYPKVLQIATQCCNTTEDGSVSIQASCGRIKLKMEAHCVAAPNAAPKDVDNKATSSENYGASYAHAVLNFKQNNNSNKENIAEAKSDQCATIKIDKPQTPEPQDPKDDSDTFTPVPTHSRKDRKHDQLKKDKHKHLVNGNVDKKDNHEKFKKQPKHTKTKPESTKETQSSTQTKEDTTETKKVFVAAPIPKVNAWQIKNAAPVAAKEPLCDKRVLQPQKQETVQKNQAAAVVKASKDKRKFNKKASNFTDICDWPTLSDNVPPESKKTPSNPTPGQSSTTPKEKVQPQQSHEEHEDKKKSSKHKWVPLEIDLTKAHKKDQSPRRRADRDAQSTVSDGDRDWRAELRDGPQVNGRFPRPASVAARGRGRNRGGRRSTFNRPTNRMPSDPDYIDFPAEYAQFANQNYVVPYMGTFYFGSNNYGNLDKPTLKEYIRNQIEYYFSEENLSRDFFLRRKMDPQGYLPITLIASFHRVQALTDNLTLIIDAVSSSDKIECFEGFKVRPRHEPTKWPLLDGNDDIKKVASQLVPPPPLPRTLRIENLNPDVPEFVPEHNNNKTNLNMNSTEDNDNDKDYRSENNTNNIDSQENNGLTADEESWREVKRKNKENKGKKENKMKSYEREELEFYFDEEIDNCVLSGRQNTFSNECAEDDSDELSDHDVNKLLIVTQTPSRPPKHEGYDRTGDKTTRVKITQELEQAINDGLYYYEEDLWHDAFDRSSVGSYKTVNVISQEAFKKMAPPAPKKQNPEVPPPPPPVVDVSKPSGSKNKTPATPGHRNVPRFYAVVKDEAPDPHTPRKRKTRHSSNPPVEQHVGWIMDVREHRIRTNSASSSYGTSPSENHLGTSYGSLPQALPTFQHPSHALLKENNFTQQAYHKFRQKCLKERKRYGIGQSNEMNTLFRFWSFFLRENFNRTMYNEFKTIALEDAEKGYRYGLECLFRFYSYGLEVKFRPHLYEDFQEETIRDYENGQLYGLEKFWAFMKYYKFSSNLQVNPTLKQYLSKFKSIEDFRVVEPINETQSGRPQYRQKNRNRSLSETEPGTSRDDSSIGRRSSGSNVAHSGLMFSSSEELSALNKDGLNKCDVYFLLGMILLTLSLELVLQLGQVLDLAEGHVLNLLDLAVLKQIEIVPNLGGRKNQTANLKIPQMLIKNTTEVF</sequence>
<feature type="compositionally biased region" description="Low complexity" evidence="7">
    <location>
        <begin position="1289"/>
        <end position="1298"/>
    </location>
</feature>
<keyword evidence="10" id="KW-1185">Reference proteome</keyword>
<evidence type="ECO:0000256" key="5">
    <source>
        <dbReference type="ARBA" id="ARBA00072183"/>
    </source>
</evidence>
<dbReference type="InterPro" id="IPR036388">
    <property type="entry name" value="WH-like_DNA-bd_sf"/>
</dbReference>
<protein>
    <recommendedName>
        <fullName evidence="5">La-related protein 1</fullName>
    </recommendedName>
</protein>
<feature type="compositionally biased region" description="Polar residues" evidence="7">
    <location>
        <begin position="908"/>
        <end position="917"/>
    </location>
</feature>
<dbReference type="Proteomes" id="UP000719412">
    <property type="component" value="Unassembled WGS sequence"/>
</dbReference>
<dbReference type="InterPro" id="IPR006607">
    <property type="entry name" value="DM15"/>
</dbReference>
<comment type="similarity">
    <text evidence="1">Belongs to the type-B carboxylesterase/lipase family.</text>
</comment>
<dbReference type="SUPFAM" id="SSF46785">
    <property type="entry name" value="Winged helix' DNA-binding domain"/>
    <property type="match status" value="1"/>
</dbReference>
<dbReference type="FunFam" id="1.10.10.10:FF:000131">
    <property type="entry name" value="la-related protein 1B isoform X2"/>
    <property type="match status" value="1"/>
</dbReference>
<evidence type="ECO:0000259" key="8">
    <source>
        <dbReference type="PROSITE" id="PS50961"/>
    </source>
</evidence>
<dbReference type="SMART" id="SM00684">
    <property type="entry name" value="DM15"/>
    <property type="match status" value="3"/>
</dbReference>
<feature type="compositionally biased region" description="Basic and acidic residues" evidence="7">
    <location>
        <begin position="1317"/>
        <end position="1326"/>
    </location>
</feature>
<feature type="compositionally biased region" description="Basic and acidic residues" evidence="7">
    <location>
        <begin position="814"/>
        <end position="831"/>
    </location>
</feature>
<feature type="compositionally biased region" description="Basic and acidic residues" evidence="7">
    <location>
        <begin position="1138"/>
        <end position="1147"/>
    </location>
</feature>
<dbReference type="GO" id="GO:0008187">
    <property type="term" value="F:poly-pyrimidine tract binding"/>
    <property type="evidence" value="ECO:0007669"/>
    <property type="project" value="UniProtKB-ARBA"/>
</dbReference>
<dbReference type="InterPro" id="IPR051093">
    <property type="entry name" value="Neuroligin/BSAL"/>
</dbReference>
<dbReference type="SMART" id="SM00715">
    <property type="entry name" value="LA"/>
    <property type="match status" value="1"/>
</dbReference>
<feature type="compositionally biased region" description="Basic residues" evidence="7">
    <location>
        <begin position="682"/>
        <end position="691"/>
    </location>
</feature>
<dbReference type="Pfam" id="PF05383">
    <property type="entry name" value="La"/>
    <property type="match status" value="1"/>
</dbReference>
<accession>A0A8J6LE08</accession>
<name>A0A8J6LE08_TENMO</name>
<evidence type="ECO:0000256" key="7">
    <source>
        <dbReference type="SAM" id="MobiDB-lite"/>
    </source>
</evidence>
<dbReference type="PANTHER" id="PTHR43903">
    <property type="entry name" value="NEUROLIGIN"/>
    <property type="match status" value="1"/>
</dbReference>
<dbReference type="PROSITE" id="PS00941">
    <property type="entry name" value="CARBOXYLESTERASE_B_2"/>
    <property type="match status" value="1"/>
</dbReference>
<dbReference type="GO" id="GO:0048255">
    <property type="term" value="P:mRNA stabilization"/>
    <property type="evidence" value="ECO:0007669"/>
    <property type="project" value="InterPro"/>
</dbReference>
<organism evidence="9 10">
    <name type="scientific">Tenebrio molitor</name>
    <name type="common">Yellow mealworm beetle</name>
    <dbReference type="NCBI Taxonomy" id="7067"/>
    <lineage>
        <taxon>Eukaryota</taxon>
        <taxon>Metazoa</taxon>
        <taxon>Ecdysozoa</taxon>
        <taxon>Arthropoda</taxon>
        <taxon>Hexapoda</taxon>
        <taxon>Insecta</taxon>
        <taxon>Pterygota</taxon>
        <taxon>Neoptera</taxon>
        <taxon>Endopterygota</taxon>
        <taxon>Coleoptera</taxon>
        <taxon>Polyphaga</taxon>
        <taxon>Cucujiformia</taxon>
        <taxon>Tenebrionidae</taxon>
        <taxon>Tenebrio</taxon>
    </lineage>
</organism>
<dbReference type="PROSITE" id="PS50961">
    <property type="entry name" value="HTH_LA"/>
    <property type="match status" value="1"/>
</dbReference>
<dbReference type="Gene3D" id="1.10.10.10">
    <property type="entry name" value="Winged helix-like DNA-binding domain superfamily/Winged helix DNA-binding domain"/>
    <property type="match status" value="1"/>
</dbReference>
<reference evidence="9" key="1">
    <citation type="journal article" date="2020" name="J Insects Food Feed">
        <title>The yellow mealworm (Tenebrio molitor) genome: a resource for the emerging insects as food and feed industry.</title>
        <authorList>
            <person name="Eriksson T."/>
            <person name="Andere A."/>
            <person name="Kelstrup H."/>
            <person name="Emery V."/>
            <person name="Picard C."/>
        </authorList>
    </citation>
    <scope>NUCLEOTIDE SEQUENCE</scope>
    <source>
        <strain evidence="9">Stoneville</strain>
        <tissue evidence="9">Whole head</tissue>
    </source>
</reference>
<reference evidence="9" key="2">
    <citation type="submission" date="2021-08" db="EMBL/GenBank/DDBJ databases">
        <authorList>
            <person name="Eriksson T."/>
        </authorList>
    </citation>
    <scope>NUCLEOTIDE SEQUENCE</scope>
    <source>
        <strain evidence="9">Stoneville</strain>
        <tissue evidence="9">Whole head</tissue>
    </source>
</reference>
<dbReference type="Pfam" id="PF00135">
    <property type="entry name" value="COesterase"/>
    <property type="match status" value="1"/>
</dbReference>
<dbReference type="InterPro" id="IPR036390">
    <property type="entry name" value="WH_DNA-bd_sf"/>
</dbReference>
<dbReference type="InterPro" id="IPR006630">
    <property type="entry name" value="La_HTH"/>
</dbReference>
<evidence type="ECO:0000256" key="1">
    <source>
        <dbReference type="ARBA" id="ARBA00005964"/>
    </source>
</evidence>
<keyword evidence="3 6" id="KW-0694">RNA-binding</keyword>
<feature type="compositionally biased region" description="Polar residues" evidence="7">
    <location>
        <begin position="1108"/>
        <end position="1122"/>
    </location>
</feature>
<keyword evidence="4" id="KW-0325">Glycoprotein</keyword>
<feature type="region of interest" description="Disordered" evidence="7">
    <location>
        <begin position="768"/>
        <end position="919"/>
    </location>
</feature>
<feature type="region of interest" description="Disordered" evidence="7">
    <location>
        <begin position="1270"/>
        <end position="1341"/>
    </location>
</feature>
<feature type="domain" description="HTH La-type RNA-binding" evidence="8">
    <location>
        <begin position="955"/>
        <end position="1046"/>
    </location>
</feature>
<feature type="region of interest" description="Disordered" evidence="7">
    <location>
        <begin position="1550"/>
        <end position="1585"/>
    </location>
</feature>
<dbReference type="EMBL" id="JABDTM020015680">
    <property type="protein sequence ID" value="KAH0819069.1"/>
    <property type="molecule type" value="Genomic_DNA"/>
</dbReference>
<feature type="compositionally biased region" description="Polar residues" evidence="7">
    <location>
        <begin position="801"/>
        <end position="813"/>
    </location>
</feature>
<dbReference type="Pfam" id="PF21071">
    <property type="entry name" value="LARP1_HEAT"/>
    <property type="match status" value="1"/>
</dbReference>
<evidence type="ECO:0000313" key="9">
    <source>
        <dbReference type="EMBL" id="KAH0819069.1"/>
    </source>
</evidence>
<evidence type="ECO:0000256" key="4">
    <source>
        <dbReference type="ARBA" id="ARBA00023180"/>
    </source>
</evidence>